<evidence type="ECO:0000313" key="1">
    <source>
        <dbReference type="EMBL" id="SVB00695.1"/>
    </source>
</evidence>
<dbReference type="AlphaFoldDB" id="A0A382AGI2"/>
<dbReference type="EMBL" id="UINC01025325">
    <property type="protein sequence ID" value="SVB00695.1"/>
    <property type="molecule type" value="Genomic_DNA"/>
</dbReference>
<gene>
    <name evidence="1" type="ORF">METZ01_LOCUS153549</name>
</gene>
<reference evidence="1" key="1">
    <citation type="submission" date="2018-05" db="EMBL/GenBank/DDBJ databases">
        <authorList>
            <person name="Lanie J.A."/>
            <person name="Ng W.-L."/>
            <person name="Kazmierczak K.M."/>
            <person name="Andrzejewski T.M."/>
            <person name="Davidsen T.M."/>
            <person name="Wayne K.J."/>
            <person name="Tettelin H."/>
            <person name="Glass J.I."/>
            <person name="Rusch D."/>
            <person name="Podicherti R."/>
            <person name="Tsui H.-C.T."/>
            <person name="Winkler M.E."/>
        </authorList>
    </citation>
    <scope>NUCLEOTIDE SEQUENCE</scope>
</reference>
<sequence length="39" mass="4418">MACPAQESMRVSRVSYVRTRRLANQGVFSSANGQKRYDP</sequence>
<name>A0A382AGI2_9ZZZZ</name>
<organism evidence="1">
    <name type="scientific">marine metagenome</name>
    <dbReference type="NCBI Taxonomy" id="408172"/>
    <lineage>
        <taxon>unclassified sequences</taxon>
        <taxon>metagenomes</taxon>
        <taxon>ecological metagenomes</taxon>
    </lineage>
</organism>
<accession>A0A382AGI2</accession>
<proteinExistence type="predicted"/>
<protein>
    <submittedName>
        <fullName evidence="1">Uncharacterized protein</fullName>
    </submittedName>
</protein>